<dbReference type="RefSeq" id="WP_183350989.1">
    <property type="nucleotide sequence ID" value="NZ_JACHEO010000011.1"/>
</dbReference>
<dbReference type="Pfam" id="PF03692">
    <property type="entry name" value="CxxCxxCC"/>
    <property type="match status" value="1"/>
</dbReference>
<proteinExistence type="predicted"/>
<dbReference type="AlphaFoldDB" id="A0A840V5J7"/>
<dbReference type="PANTHER" id="PTHR35866:SF1">
    <property type="entry name" value="YKGJ FAMILY CYSTEINE CLUSTER PROTEIN"/>
    <property type="match status" value="1"/>
</dbReference>
<dbReference type="PANTHER" id="PTHR35866">
    <property type="entry name" value="PUTATIVE-RELATED"/>
    <property type="match status" value="1"/>
</dbReference>
<evidence type="ECO:0000313" key="1">
    <source>
        <dbReference type="EMBL" id="MBB5348341.1"/>
    </source>
</evidence>
<dbReference type="InterPro" id="IPR005358">
    <property type="entry name" value="Puta_zinc/iron-chelating_dom"/>
</dbReference>
<evidence type="ECO:0000313" key="2">
    <source>
        <dbReference type="Proteomes" id="UP000539642"/>
    </source>
</evidence>
<dbReference type="Proteomes" id="UP000539642">
    <property type="component" value="Unassembled WGS sequence"/>
</dbReference>
<organism evidence="1 2">
    <name type="scientific">Desulfoprunum benzoelyticum</name>
    <dbReference type="NCBI Taxonomy" id="1506996"/>
    <lineage>
        <taxon>Bacteria</taxon>
        <taxon>Pseudomonadati</taxon>
        <taxon>Thermodesulfobacteriota</taxon>
        <taxon>Desulfobulbia</taxon>
        <taxon>Desulfobulbales</taxon>
        <taxon>Desulfobulbaceae</taxon>
        <taxon>Desulfoprunum</taxon>
    </lineage>
</organism>
<evidence type="ECO:0008006" key="3">
    <source>
        <dbReference type="Google" id="ProtNLM"/>
    </source>
</evidence>
<accession>A0A840V5J7</accession>
<protein>
    <recommendedName>
        <fullName evidence="3">Fe-S oxidoreductase</fullName>
    </recommendedName>
</protein>
<reference evidence="1 2" key="1">
    <citation type="submission" date="2020-08" db="EMBL/GenBank/DDBJ databases">
        <title>Genomic Encyclopedia of Type Strains, Phase IV (KMG-IV): sequencing the most valuable type-strain genomes for metagenomic binning, comparative biology and taxonomic classification.</title>
        <authorList>
            <person name="Goeker M."/>
        </authorList>
    </citation>
    <scope>NUCLEOTIDE SEQUENCE [LARGE SCALE GENOMIC DNA]</scope>
    <source>
        <strain evidence="1 2">DSM 28570</strain>
    </source>
</reference>
<gene>
    <name evidence="1" type="ORF">HNQ81_002076</name>
</gene>
<keyword evidence="2" id="KW-1185">Reference proteome</keyword>
<name>A0A840V5J7_9BACT</name>
<comment type="caution">
    <text evidence="1">The sequence shown here is derived from an EMBL/GenBank/DDBJ whole genome shotgun (WGS) entry which is preliminary data.</text>
</comment>
<sequence length="254" mass="30119">MADPKLFPDGMQPLCENRFTFSCFPGIQCFTKCCKNVDMILYPYDIIRLKTVLQIESSGFLQKYTRVVQGDNHYFPTVMLQVNDDPDRACPFLSSSGCTVYHDRPSACRMYPLERAVDRRPDKRGVKEYYFLVKHPYCLGHREDKTFSVLEWIRDQRLHDYNVMNELWTEIDTIFFSNPWQGEDIAGMRQQLAFMVCYDIDRFRKMVEEKKVVEQFMISKETRKNIAGNDVELMKFGFEWLKHFLTGRSSLIKR</sequence>
<dbReference type="EMBL" id="JACHEO010000011">
    <property type="protein sequence ID" value="MBB5348341.1"/>
    <property type="molecule type" value="Genomic_DNA"/>
</dbReference>